<protein>
    <recommendedName>
        <fullName evidence="5">Replication protein-C C-terminal domain-containing protein</fullName>
    </recommendedName>
</protein>
<dbReference type="InterPro" id="IPR047611">
    <property type="entry name" value="RepABC_RepC"/>
</dbReference>
<evidence type="ECO:0000313" key="3">
    <source>
        <dbReference type="EMBL" id="MBC9207390.1"/>
    </source>
</evidence>
<feature type="domain" description="Plasmid replication protein C N-terminal" evidence="1">
    <location>
        <begin position="15"/>
        <end position="185"/>
    </location>
</feature>
<evidence type="ECO:0000259" key="2">
    <source>
        <dbReference type="Pfam" id="PF11800"/>
    </source>
</evidence>
<sequence length="434" mass="47590">MEPLVSVRASVRGLRKLTPNHLLAARLVEQATGLPPGVKHPNQLLATLRRAAPYLGCHSLLPLMEALFRWTQPQDWEPGEDPIVWPGNEELASALGCSERHVSRLIAAAIEARLLAPKDGSDRRRRGVRQNGRILWAWGFNLRPMAARHAEFQEVIEAGELARRQCRALRREASASCQSLEQFLALAQQNGLEAEMLGAWRNEAQHLRAGLRRMEEPTALEAVVAQLRNLAASGLAWLEQALENADMSGSADDDVRPILTTIHSRDPERTTVVALREARTGGALPSPLPAMELVAQPPCTVSAEELVRLAPKLGRCLTTDRPDRPDWADVADAAAVLAQDMTIPRVLYAEACRLLGRRMAAVAVAIISTKAAGHFRQAGPGGYLRGMLRKAREGSLHLDRSIFGLREAQAPAVRGHARRSAWMARRPGTEQAFA</sequence>
<comment type="caution">
    <text evidence="3">The sequence shown here is derived from an EMBL/GenBank/DDBJ whole genome shotgun (WGS) entry which is preliminary data.</text>
</comment>
<name>A0ABR7RLD5_9PROT</name>
<evidence type="ECO:0000313" key="4">
    <source>
        <dbReference type="Proteomes" id="UP000626026"/>
    </source>
</evidence>
<dbReference type="Proteomes" id="UP000626026">
    <property type="component" value="Unassembled WGS sequence"/>
</dbReference>
<evidence type="ECO:0000259" key="1">
    <source>
        <dbReference type="Pfam" id="PF03428"/>
    </source>
</evidence>
<organism evidence="3 4">
    <name type="scientific">Teichococcus aerophilus</name>
    <dbReference type="NCBI Taxonomy" id="1224513"/>
    <lineage>
        <taxon>Bacteria</taxon>
        <taxon>Pseudomonadati</taxon>
        <taxon>Pseudomonadota</taxon>
        <taxon>Alphaproteobacteria</taxon>
        <taxon>Acetobacterales</taxon>
        <taxon>Roseomonadaceae</taxon>
        <taxon>Roseomonas</taxon>
    </lineage>
</organism>
<feature type="domain" description="Plasmid replication protein C C-terminal" evidence="2">
    <location>
        <begin position="305"/>
        <end position="407"/>
    </location>
</feature>
<evidence type="ECO:0008006" key="5">
    <source>
        <dbReference type="Google" id="ProtNLM"/>
    </source>
</evidence>
<proteinExistence type="predicted"/>
<dbReference type="Pfam" id="PF11800">
    <property type="entry name" value="RP-C_C"/>
    <property type="match status" value="1"/>
</dbReference>
<dbReference type="NCBIfam" id="NF040974">
    <property type="entry name" value="RepABC_RepC"/>
    <property type="match status" value="1"/>
</dbReference>
<dbReference type="EMBL" id="JACTVA010000017">
    <property type="protein sequence ID" value="MBC9207390.1"/>
    <property type="molecule type" value="Genomic_DNA"/>
</dbReference>
<keyword evidence="4" id="KW-1185">Reference proteome</keyword>
<accession>A0ABR7RLD5</accession>
<dbReference type="InterPro" id="IPR005090">
    <property type="entry name" value="RepC_N"/>
</dbReference>
<dbReference type="InterPro" id="IPR021760">
    <property type="entry name" value="RepC_C"/>
</dbReference>
<reference evidence="3 4" key="1">
    <citation type="journal article" date="2013" name="Int. J. Syst. Evol. Microbiol.">
        <title>Roseomonas aerophila sp. nov., isolated from air.</title>
        <authorList>
            <person name="Kim S.J."/>
            <person name="Weon H.Y."/>
            <person name="Ahn J.H."/>
            <person name="Hong S.B."/>
            <person name="Seok S.J."/>
            <person name="Whang K.S."/>
            <person name="Kwon S.W."/>
        </authorList>
    </citation>
    <scope>NUCLEOTIDE SEQUENCE [LARGE SCALE GENOMIC DNA]</scope>
    <source>
        <strain evidence="3 4">NBRC 108923</strain>
    </source>
</reference>
<dbReference type="Pfam" id="PF03428">
    <property type="entry name" value="RP-C"/>
    <property type="match status" value="1"/>
</dbReference>
<gene>
    <name evidence="3" type="ORF">IBL26_11125</name>
</gene>